<name>A0ABR4DAI9_9PEZI</name>
<proteinExistence type="predicted"/>
<accession>A0ABR4DAI9</accession>
<keyword evidence="3" id="KW-1185">Reference proteome</keyword>
<gene>
    <name evidence="2" type="ORF">VTJ83DRAFT_4646</name>
</gene>
<feature type="compositionally biased region" description="Polar residues" evidence="1">
    <location>
        <begin position="314"/>
        <end position="333"/>
    </location>
</feature>
<reference evidence="2 3" key="1">
    <citation type="journal article" date="2024" name="Commun. Biol.">
        <title>Comparative genomic analysis of thermophilic fungi reveals convergent evolutionary adaptations and gene losses.</title>
        <authorList>
            <person name="Steindorff A.S."/>
            <person name="Aguilar-Pontes M.V."/>
            <person name="Robinson A.J."/>
            <person name="Andreopoulos B."/>
            <person name="LaButti K."/>
            <person name="Kuo A."/>
            <person name="Mondo S."/>
            <person name="Riley R."/>
            <person name="Otillar R."/>
            <person name="Haridas S."/>
            <person name="Lipzen A."/>
            <person name="Grimwood J."/>
            <person name="Schmutz J."/>
            <person name="Clum A."/>
            <person name="Reid I.D."/>
            <person name="Moisan M.C."/>
            <person name="Butler G."/>
            <person name="Nguyen T.T.M."/>
            <person name="Dewar K."/>
            <person name="Conant G."/>
            <person name="Drula E."/>
            <person name="Henrissat B."/>
            <person name="Hansel C."/>
            <person name="Singer S."/>
            <person name="Hutchinson M.I."/>
            <person name="de Vries R.P."/>
            <person name="Natvig D.O."/>
            <person name="Powell A.J."/>
            <person name="Tsang A."/>
            <person name="Grigoriev I.V."/>
        </authorList>
    </citation>
    <scope>NUCLEOTIDE SEQUENCE [LARGE SCALE GENOMIC DNA]</scope>
    <source>
        <strain evidence="2 3">ATCC 22073</strain>
    </source>
</reference>
<comment type="caution">
    <text evidence="2">The sequence shown here is derived from an EMBL/GenBank/DDBJ whole genome shotgun (WGS) entry which is preliminary data.</text>
</comment>
<dbReference type="GeneID" id="98125802"/>
<dbReference type="Proteomes" id="UP001600064">
    <property type="component" value="Unassembled WGS sequence"/>
</dbReference>
<feature type="region of interest" description="Disordered" evidence="1">
    <location>
        <begin position="309"/>
        <end position="333"/>
    </location>
</feature>
<feature type="region of interest" description="Disordered" evidence="1">
    <location>
        <begin position="422"/>
        <end position="444"/>
    </location>
</feature>
<evidence type="ECO:0000313" key="2">
    <source>
        <dbReference type="EMBL" id="KAL2267369.1"/>
    </source>
</evidence>
<dbReference type="EMBL" id="JAZGUE010000004">
    <property type="protein sequence ID" value="KAL2267369.1"/>
    <property type="molecule type" value="Genomic_DNA"/>
</dbReference>
<evidence type="ECO:0000256" key="1">
    <source>
        <dbReference type="SAM" id="MobiDB-lite"/>
    </source>
</evidence>
<dbReference type="RefSeq" id="XP_070866096.1">
    <property type="nucleotide sequence ID" value="XM_071011158.1"/>
</dbReference>
<sequence length="488" mass="52998">MRPCTYKSVHPPNISPASLLDPNILPPSVRLSVRSIFFIIFVLSISSHPPSQLPSTTASPSIPPKSRRLVFTAVSVLMAFPTPPPSFPLEPPDFSRKAPPATAQHHPYGAIGLREALLDIRDKLHYHPHDLAAVGGRAHVNSLLLSVVEESAYGANEPADRTIVRLLQLAVHTCAVEAADDEAAYAHRYTRPHPAEDVDDDSYDASSSRVTWLPPARCEAREHLELYRNIAAYLASHPISSLYRDPALDATRQTLQRLCPRVNGLSRWTWTEGPLPPTMTPNGACGSLWGEGPLLARALPQATVLEVARPGKASSGSSRGTKAKKSSMTARRTGDQVQFFTPPSQSGDVGCDELDETLPTLPVSRPGRWGPRRGNPATLGWSPEATAPSCRKPAAVAAAQQRHKTKHTSWALSDVCDVDEKSAGTQNDATGGVGREAHGRSWDGNSKGSVWCRNDFRLRPEVVRSSRCCAMCAGSGRSQDDRQGWVRR</sequence>
<protein>
    <submittedName>
        <fullName evidence="2">Uncharacterized protein</fullName>
    </submittedName>
</protein>
<organism evidence="2 3">
    <name type="scientific">Remersonia thermophila</name>
    <dbReference type="NCBI Taxonomy" id="72144"/>
    <lineage>
        <taxon>Eukaryota</taxon>
        <taxon>Fungi</taxon>
        <taxon>Dikarya</taxon>
        <taxon>Ascomycota</taxon>
        <taxon>Pezizomycotina</taxon>
        <taxon>Sordariomycetes</taxon>
        <taxon>Sordariomycetidae</taxon>
        <taxon>Sordariales</taxon>
        <taxon>Sordariales incertae sedis</taxon>
        <taxon>Remersonia</taxon>
    </lineage>
</organism>
<evidence type="ECO:0000313" key="3">
    <source>
        <dbReference type="Proteomes" id="UP001600064"/>
    </source>
</evidence>